<dbReference type="Gene3D" id="3.30.2310.20">
    <property type="entry name" value="RelE-like"/>
    <property type="match status" value="1"/>
</dbReference>
<dbReference type="AlphaFoldDB" id="A0A3B0XPJ4"/>
<sequence>MVRVELTRRAMTDLEDIVDYSIKSFGQITADQYLDDIEAALAMIQQQPGLLNSKEDISAFFQFYLVGKHYLVCTRSEDIVIVLSITR</sequence>
<name>A0A3B0XPJ4_9ZZZZ</name>
<dbReference type="Pfam" id="PF05016">
    <property type="entry name" value="ParE_toxin"/>
    <property type="match status" value="1"/>
</dbReference>
<evidence type="ECO:0008006" key="3">
    <source>
        <dbReference type="Google" id="ProtNLM"/>
    </source>
</evidence>
<protein>
    <recommendedName>
        <fullName evidence="3">Death on curing protein, Doc toxin</fullName>
    </recommendedName>
</protein>
<evidence type="ECO:0000313" key="2">
    <source>
        <dbReference type="EMBL" id="VAW70395.1"/>
    </source>
</evidence>
<accession>A0A3B0XPJ4</accession>
<reference evidence="2" key="1">
    <citation type="submission" date="2018-06" db="EMBL/GenBank/DDBJ databases">
        <authorList>
            <person name="Zhirakovskaya E."/>
        </authorList>
    </citation>
    <scope>NUCLEOTIDE SEQUENCE</scope>
</reference>
<organism evidence="2">
    <name type="scientific">hydrothermal vent metagenome</name>
    <dbReference type="NCBI Taxonomy" id="652676"/>
    <lineage>
        <taxon>unclassified sequences</taxon>
        <taxon>metagenomes</taxon>
        <taxon>ecological metagenomes</taxon>
    </lineage>
</organism>
<dbReference type="EMBL" id="UOFJ01000518">
    <property type="protein sequence ID" value="VAW70395.1"/>
    <property type="molecule type" value="Genomic_DNA"/>
</dbReference>
<dbReference type="InterPro" id="IPR007712">
    <property type="entry name" value="RelE/ParE_toxin"/>
</dbReference>
<evidence type="ECO:0000256" key="1">
    <source>
        <dbReference type="ARBA" id="ARBA00022649"/>
    </source>
</evidence>
<keyword evidence="1" id="KW-1277">Toxin-antitoxin system</keyword>
<proteinExistence type="predicted"/>
<gene>
    <name evidence="2" type="ORF">MNBD_GAMMA10-3131</name>
</gene>
<dbReference type="InterPro" id="IPR035093">
    <property type="entry name" value="RelE/ParE_toxin_dom_sf"/>
</dbReference>